<sequence length="237" mass="26966">MEIWKESQLRQLANTQEINTAYRISLNFIRNLGYKFCAFSVTSNLNDMGHHAVNLNNFPHEWNKQYELNNTGHLDPIVAHCNHSALPLLWSEELFFDTPWLWTMMQQQGLSHGWSQTINDEDRGLCSILSLARSHCPISAYELYENLGFTVFICRHLHALATHDQPKKPVRPQHPALSGREVEVLKLSADGKTAYEIARILSLSERTINFHVHRAIEKLGVTNKIAAVIAAARSGTI</sequence>
<dbReference type="InterPro" id="IPR016032">
    <property type="entry name" value="Sig_transdc_resp-reg_C-effctor"/>
</dbReference>
<dbReference type="InterPro" id="IPR000792">
    <property type="entry name" value="Tscrpt_reg_LuxR_C"/>
</dbReference>
<dbReference type="PANTHER" id="PTHR44688">
    <property type="entry name" value="DNA-BINDING TRANSCRIPTIONAL ACTIVATOR DEVR_DOSR"/>
    <property type="match status" value="1"/>
</dbReference>
<dbReference type="GO" id="GO:0006355">
    <property type="term" value="P:regulation of DNA-templated transcription"/>
    <property type="evidence" value="ECO:0007669"/>
    <property type="project" value="InterPro"/>
</dbReference>
<accession>A0A1H2PHL2</accession>
<dbReference type="GO" id="GO:0003677">
    <property type="term" value="F:DNA binding"/>
    <property type="evidence" value="ECO:0007669"/>
    <property type="project" value="UniProtKB-KW"/>
</dbReference>
<dbReference type="Gene3D" id="3.30.450.80">
    <property type="entry name" value="Transcription factor LuxR-like, autoinducer-binding domain"/>
    <property type="match status" value="1"/>
</dbReference>
<evidence type="ECO:0000256" key="1">
    <source>
        <dbReference type="ARBA" id="ARBA00023015"/>
    </source>
</evidence>
<keyword evidence="6" id="KW-1185">Reference proteome</keyword>
<dbReference type="EMBL" id="RRZK01000030">
    <property type="protein sequence ID" value="TDB58430.1"/>
    <property type="molecule type" value="Genomic_DNA"/>
</dbReference>
<evidence type="ECO:0000313" key="5">
    <source>
        <dbReference type="EMBL" id="TDB58430.1"/>
    </source>
</evidence>
<dbReference type="CDD" id="cd06170">
    <property type="entry name" value="LuxR_C_like"/>
    <property type="match status" value="1"/>
</dbReference>
<dbReference type="PRINTS" id="PR00038">
    <property type="entry name" value="HTHLUXR"/>
</dbReference>
<keyword evidence="1" id="KW-0805">Transcription regulation</keyword>
<protein>
    <submittedName>
        <fullName evidence="5">LuxR family transcriptional regulator</fullName>
    </submittedName>
</protein>
<dbReference type="SUPFAM" id="SSF46894">
    <property type="entry name" value="C-terminal effector domain of the bipartite response regulators"/>
    <property type="match status" value="1"/>
</dbReference>
<proteinExistence type="predicted"/>
<evidence type="ECO:0000256" key="2">
    <source>
        <dbReference type="ARBA" id="ARBA00023125"/>
    </source>
</evidence>
<dbReference type="Pfam" id="PF03472">
    <property type="entry name" value="Autoind_bind"/>
    <property type="match status" value="1"/>
</dbReference>
<evidence type="ECO:0000259" key="4">
    <source>
        <dbReference type="PROSITE" id="PS50043"/>
    </source>
</evidence>
<dbReference type="InterPro" id="IPR036388">
    <property type="entry name" value="WH-like_DNA-bd_sf"/>
</dbReference>
<dbReference type="OrthoDB" id="9774661at2"/>
<dbReference type="SUPFAM" id="SSF75516">
    <property type="entry name" value="Pheromone-binding domain of LuxR-like quorum-sensing transcription factors"/>
    <property type="match status" value="1"/>
</dbReference>
<keyword evidence="2" id="KW-0238">DNA-binding</keyword>
<dbReference type="STRING" id="95300.SAMN05216558_5863"/>
<dbReference type="PROSITE" id="PS50043">
    <property type="entry name" value="HTH_LUXR_2"/>
    <property type="match status" value="1"/>
</dbReference>
<dbReference type="SMART" id="SM00421">
    <property type="entry name" value="HTH_LUXR"/>
    <property type="match status" value="1"/>
</dbReference>
<evidence type="ECO:0000256" key="3">
    <source>
        <dbReference type="ARBA" id="ARBA00023163"/>
    </source>
</evidence>
<dbReference type="InterPro" id="IPR005143">
    <property type="entry name" value="TF_LuxR_autoind-bd_dom"/>
</dbReference>
<dbReference type="PROSITE" id="PS00622">
    <property type="entry name" value="HTH_LUXR_1"/>
    <property type="match status" value="1"/>
</dbReference>
<name>A0A1H2PHL2_PSEVA</name>
<dbReference type="InterPro" id="IPR036693">
    <property type="entry name" value="TF_LuxR_autoind-bd_dom_sf"/>
</dbReference>
<dbReference type="Gene3D" id="1.10.10.10">
    <property type="entry name" value="Winged helix-like DNA-binding domain superfamily/Winged helix DNA-binding domain"/>
    <property type="match status" value="1"/>
</dbReference>
<gene>
    <name evidence="5" type="ORF">EIY72_23080</name>
</gene>
<reference evidence="6" key="1">
    <citation type="journal article" date="2019" name="bioRxiv">
        <title>Bacterially produced spermidine induces plant systemic susceptibility to pathogens.</title>
        <authorList>
            <person name="Melnyk R.A."/>
            <person name="Beskrovnaya P.A."/>
            <person name="Liu Z."/>
            <person name="Song Y."/>
            <person name="Haney C.H."/>
        </authorList>
    </citation>
    <scope>NUCLEOTIDE SEQUENCE [LARGE SCALE GENOMIC DNA]</scope>
    <source>
        <strain evidence="6">Dha-51</strain>
    </source>
</reference>
<dbReference type="Pfam" id="PF00196">
    <property type="entry name" value="GerE"/>
    <property type="match status" value="1"/>
</dbReference>
<dbReference type="RefSeq" id="WP_093230032.1">
    <property type="nucleotide sequence ID" value="NZ_LT629803.1"/>
</dbReference>
<dbReference type="PANTHER" id="PTHR44688:SF16">
    <property type="entry name" value="DNA-BINDING TRANSCRIPTIONAL ACTIVATOR DEVR_DOSR"/>
    <property type="match status" value="1"/>
</dbReference>
<dbReference type="Proteomes" id="UP000295254">
    <property type="component" value="Unassembled WGS sequence"/>
</dbReference>
<organism evidence="5 6">
    <name type="scientific">Pseudomonas vancouverensis</name>
    <dbReference type="NCBI Taxonomy" id="95300"/>
    <lineage>
        <taxon>Bacteria</taxon>
        <taxon>Pseudomonadati</taxon>
        <taxon>Pseudomonadota</taxon>
        <taxon>Gammaproteobacteria</taxon>
        <taxon>Pseudomonadales</taxon>
        <taxon>Pseudomonadaceae</taxon>
        <taxon>Pseudomonas</taxon>
    </lineage>
</organism>
<keyword evidence="3" id="KW-0804">Transcription</keyword>
<evidence type="ECO:0000313" key="6">
    <source>
        <dbReference type="Proteomes" id="UP000295254"/>
    </source>
</evidence>
<comment type="caution">
    <text evidence="5">The sequence shown here is derived from an EMBL/GenBank/DDBJ whole genome shotgun (WGS) entry which is preliminary data.</text>
</comment>
<dbReference type="AlphaFoldDB" id="A0A1H2PHL2"/>
<feature type="domain" description="HTH luxR-type" evidence="4">
    <location>
        <begin position="170"/>
        <end position="235"/>
    </location>
</feature>